<dbReference type="InterPro" id="IPR047187">
    <property type="entry name" value="SF1_C_Upf1"/>
</dbReference>
<feature type="domain" description="DNA2/NAM7 helicase-like C-terminal" evidence="1">
    <location>
        <begin position="10"/>
        <end position="98"/>
    </location>
</feature>
<dbReference type="InterPro" id="IPR041679">
    <property type="entry name" value="DNA2/NAM7-like_C"/>
</dbReference>
<dbReference type="InterPro" id="IPR045055">
    <property type="entry name" value="DNA2/NAM7-like"/>
</dbReference>
<dbReference type="Pfam" id="PF13087">
    <property type="entry name" value="AAA_12"/>
    <property type="match status" value="1"/>
</dbReference>
<evidence type="ECO:0000313" key="3">
    <source>
        <dbReference type="Proteomes" id="UP000005237"/>
    </source>
</evidence>
<reference evidence="2" key="2">
    <citation type="submission" date="2022-06" db="UniProtKB">
        <authorList>
            <consortium name="EnsemblMetazoa"/>
        </authorList>
    </citation>
    <scope>IDENTIFICATION</scope>
    <source>
        <strain evidence="2">DF5081</strain>
    </source>
</reference>
<dbReference type="CDD" id="cd18808">
    <property type="entry name" value="SF1_C_Upf1"/>
    <property type="match status" value="1"/>
</dbReference>
<reference evidence="3" key="1">
    <citation type="submission" date="2010-08" db="EMBL/GenBank/DDBJ databases">
        <authorList>
            <consortium name="Caenorhabditis japonica Sequencing Consortium"/>
            <person name="Wilson R.K."/>
        </authorList>
    </citation>
    <scope>NUCLEOTIDE SEQUENCE [LARGE SCALE GENOMIC DNA]</scope>
    <source>
        <strain evidence="3">DF5081</strain>
    </source>
</reference>
<dbReference type="GO" id="GO:0031380">
    <property type="term" value="C:nuclear RNA-directed RNA polymerase complex"/>
    <property type="evidence" value="ECO:0007669"/>
    <property type="project" value="TreeGrafter"/>
</dbReference>
<sequence>MSIVYGVIVQIVVLATYSAQRAYFYQTHSSVFGTQDSPIVPVETVDSYQGREKKIVIVSLVRSHRGVKENTGIGFLAVSNRICVALTRAQHGMYIIGNGAYLMNNSVLWKKIANSLDKHQLISYDIPLKCTAHANITMINSPDQFKTKSPEGGCSEICNLQKGCGHKCLRSCHPNVEYEHGLSCEYKCSRTCSNREFNHECPKRCYEDCGNCMFLVETILECGHEITTPCSRIGKAGCDRRCGKKIACGHKCVNMCGLPCTETIECQQMVEIVLECRHRKRMKCFMSTADNLNLNCVERCEKRLFLCGHQCAELCGQKCTEKCAEMVTVTLKCGHEQEVECSTNESTAHIQCESLFSMKLEPCGHTGLILCGTNPSTELCKERCKKLLSECGHICGDDCGTCFKNGEHICQQRCPKTFPCGHKCVSKCGEKCSPCKSFCSNTCEHQSCGIGENGFGRSCHELCVLCSKSCSNKCIHRSCSKRCFEECDVDTCAELCAEKLKCGHACLGMCGELCPKMCGTCERNKYLECVAELQNAKKIHPLIMLPKCHHVFPLESLDDHIKKQKEANEQLDCPKCGASISAVCRFAKYTKKRILKINMTKLREETNSTKYDVLMNHLKQIVGLVATALDSLRSNQSKEVANLLIVFRTNTFDVFRKFSSVSKAEKWRLEFACKIVQCFLAVSRLFYSSSLNNIYQKKNIPPIYGVMVLRVFGQPAFEKIIAELKVFNEDILSDVETELLGVVMPKLRFKIAKLLVLNQFIMMGNSLKNSRTDVTDADVKIIVSACSKFFAGGERQQMSESIALVEQVLLKAVPNMAHMEHFLSWKDLHVPDF</sequence>
<evidence type="ECO:0000313" key="2">
    <source>
        <dbReference type="EnsemblMetazoa" id="CJA28871b.1"/>
    </source>
</evidence>
<dbReference type="Proteomes" id="UP000005237">
    <property type="component" value="Unassembled WGS sequence"/>
</dbReference>
<proteinExistence type="predicted"/>
<dbReference type="PANTHER" id="PTHR10887:SF341">
    <property type="entry name" value="NFX1-TYPE ZINC FINGER-CONTAINING PROTEIN 1"/>
    <property type="match status" value="1"/>
</dbReference>
<dbReference type="EnsemblMetazoa" id="CJA28871b.1">
    <property type="protein sequence ID" value="CJA28871b.1"/>
    <property type="gene ID" value="WBGene00184445"/>
</dbReference>
<accession>A0A8R1I8A7</accession>
<organism evidence="2 3">
    <name type="scientific">Caenorhabditis japonica</name>
    <dbReference type="NCBI Taxonomy" id="281687"/>
    <lineage>
        <taxon>Eukaryota</taxon>
        <taxon>Metazoa</taxon>
        <taxon>Ecdysozoa</taxon>
        <taxon>Nematoda</taxon>
        <taxon>Chromadorea</taxon>
        <taxon>Rhabditida</taxon>
        <taxon>Rhabditina</taxon>
        <taxon>Rhabditomorpha</taxon>
        <taxon>Rhabditoidea</taxon>
        <taxon>Rhabditidae</taxon>
        <taxon>Peloderinae</taxon>
        <taxon>Caenorhabditis</taxon>
    </lineage>
</organism>
<protein>
    <submittedName>
        <fullName evidence="2">AAA_12 domain-containing protein</fullName>
    </submittedName>
</protein>
<dbReference type="PANTHER" id="PTHR10887">
    <property type="entry name" value="DNA2/NAM7 HELICASE FAMILY"/>
    <property type="match status" value="1"/>
</dbReference>
<name>A0A8R1I8A7_CAEJA</name>
<dbReference type="GO" id="GO:0031048">
    <property type="term" value="P:regulatory ncRNA-mediated heterochromatin formation"/>
    <property type="evidence" value="ECO:0007669"/>
    <property type="project" value="TreeGrafter"/>
</dbReference>
<evidence type="ECO:0000259" key="1">
    <source>
        <dbReference type="Pfam" id="PF13087"/>
    </source>
</evidence>
<dbReference type="SUPFAM" id="SSF52540">
    <property type="entry name" value="P-loop containing nucleoside triphosphate hydrolases"/>
    <property type="match status" value="1"/>
</dbReference>
<keyword evidence="3" id="KW-1185">Reference proteome</keyword>
<dbReference type="InterPro" id="IPR027417">
    <property type="entry name" value="P-loop_NTPase"/>
</dbReference>
<dbReference type="Gene3D" id="3.40.50.300">
    <property type="entry name" value="P-loop containing nucleotide triphosphate hydrolases"/>
    <property type="match status" value="1"/>
</dbReference>